<proteinExistence type="predicted"/>
<dbReference type="PANTHER" id="PTHR42919:SF8">
    <property type="entry name" value="N-ALPHA-ACETYLTRANSFERASE 50"/>
    <property type="match status" value="1"/>
</dbReference>
<comment type="caution">
    <text evidence="4">The sequence shown here is derived from an EMBL/GenBank/DDBJ whole genome shotgun (WGS) entry which is preliminary data.</text>
</comment>
<dbReference type="OMA" id="YMNFYEM"/>
<dbReference type="SUPFAM" id="SSF55729">
    <property type="entry name" value="Acyl-CoA N-acyltransferases (Nat)"/>
    <property type="match status" value="1"/>
</dbReference>
<dbReference type="Gene3D" id="3.40.630.30">
    <property type="match status" value="1"/>
</dbReference>
<dbReference type="GeneID" id="3855312"/>
<dbReference type="InterPro" id="IPR000182">
    <property type="entry name" value="GNAT_dom"/>
</dbReference>
<accession>A0A328Q7R0</accession>
<dbReference type="Pfam" id="PF00583">
    <property type="entry name" value="Acetyltransf_1"/>
    <property type="match status" value="1"/>
</dbReference>
<dbReference type="GO" id="GO:0008080">
    <property type="term" value="F:N-acetyltransferase activity"/>
    <property type="evidence" value="ECO:0007669"/>
    <property type="project" value="InterPro"/>
</dbReference>
<dbReference type="EMBL" id="NGJK01000077">
    <property type="protein sequence ID" value="RAP02780.1"/>
    <property type="molecule type" value="Genomic_DNA"/>
</dbReference>
<evidence type="ECO:0000313" key="5">
    <source>
        <dbReference type="Proteomes" id="UP000248557"/>
    </source>
</evidence>
<keyword evidence="2" id="KW-0012">Acyltransferase</keyword>
<sequence length="147" mass="16957">MIIRDFLLSDLDDVVRIEYEAFDDPYPVGILLQLYNAGAGFLVAQVAQTIVGYVIFWIKEGQGHIIVIAVDSNYQDMKVGSLLLEKTCFIFKRNNINTVFLEVRKSNIRAINFYKRNGFVKINEEDDYYNDGESAIIMQYSNYDDCI</sequence>
<keyword evidence="1 4" id="KW-0808">Transferase</keyword>
<name>A0A328Q7R0_9EURY</name>
<dbReference type="InterPro" id="IPR016181">
    <property type="entry name" value="Acyl_CoA_acyltransferase"/>
</dbReference>
<dbReference type="InterPro" id="IPR006464">
    <property type="entry name" value="AcTrfase_RimI/Ard1"/>
</dbReference>
<feature type="domain" description="N-acetyltransferase" evidence="3">
    <location>
        <begin position="1"/>
        <end position="143"/>
    </location>
</feature>
<dbReference type="PROSITE" id="PS51186">
    <property type="entry name" value="GNAT"/>
    <property type="match status" value="1"/>
</dbReference>
<organism evidence="4 5">
    <name type="scientific">Methanosphaera stadtmanae</name>
    <dbReference type="NCBI Taxonomy" id="2317"/>
    <lineage>
        <taxon>Archaea</taxon>
        <taxon>Methanobacteriati</taxon>
        <taxon>Methanobacteriota</taxon>
        <taxon>Methanomada group</taxon>
        <taxon>Methanobacteria</taxon>
        <taxon>Methanobacteriales</taxon>
        <taxon>Methanobacteriaceae</taxon>
        <taxon>Methanosphaera</taxon>
    </lineage>
</organism>
<evidence type="ECO:0000256" key="1">
    <source>
        <dbReference type="ARBA" id="ARBA00022679"/>
    </source>
</evidence>
<dbReference type="PANTHER" id="PTHR42919">
    <property type="entry name" value="N-ALPHA-ACETYLTRANSFERASE"/>
    <property type="match status" value="1"/>
</dbReference>
<dbReference type="InterPro" id="IPR051556">
    <property type="entry name" value="N-term/lysine_N-AcTrnsfr"/>
</dbReference>
<evidence type="ECO:0000256" key="2">
    <source>
        <dbReference type="ARBA" id="ARBA00023315"/>
    </source>
</evidence>
<evidence type="ECO:0000259" key="3">
    <source>
        <dbReference type="PROSITE" id="PS51186"/>
    </source>
</evidence>
<evidence type="ECO:0000313" key="4">
    <source>
        <dbReference type="EMBL" id="RAP02780.1"/>
    </source>
</evidence>
<dbReference type="Proteomes" id="UP000248557">
    <property type="component" value="Unassembled WGS sequence"/>
</dbReference>
<protein>
    <submittedName>
        <fullName evidence="4">Ribosomal-protein-alanine N-acetyltransferase RimI</fullName>
    </submittedName>
</protein>
<dbReference type="RefSeq" id="WP_011406782.1">
    <property type="nucleotide sequence ID" value="NZ_CATZNA010000059.1"/>
</dbReference>
<gene>
    <name evidence="4" type="ORF">CA615_05985</name>
</gene>
<reference evidence="4 5" key="1">
    <citation type="submission" date="2017-05" db="EMBL/GenBank/DDBJ databases">
        <title>Host range expansion of the Methanosphaera genus to humans and monogastric animals involves recent and extensive reduction in genome content.</title>
        <authorList>
            <person name="Hoedt E.C."/>
            <person name="Volmer J.G."/>
            <person name="Parks D.H."/>
            <person name="Rosewarne C.P."/>
            <person name="Denman S.E."/>
            <person name="Mcsweeney C.S."/>
            <person name="O Cuiv P."/>
            <person name="Hugenholtz P."/>
            <person name="Tyson G.W."/>
            <person name="Morrison M."/>
        </authorList>
    </citation>
    <scope>NUCLEOTIDE SEQUENCE [LARGE SCALE GENOMIC DNA]</scope>
    <source>
        <strain evidence="4 5">PA5</strain>
    </source>
</reference>
<dbReference type="NCBIfam" id="TIGR01575">
    <property type="entry name" value="rimI"/>
    <property type="match status" value="1"/>
</dbReference>
<dbReference type="CDD" id="cd04301">
    <property type="entry name" value="NAT_SF"/>
    <property type="match status" value="1"/>
</dbReference>
<dbReference type="AlphaFoldDB" id="A0A328Q7R0"/>